<reference evidence="2 3" key="2">
    <citation type="journal article" date="2019" name="G3 (Bethesda)">
        <title>Hybrid Assembly of the Genome of the Entomopathogenic Nematode Steinernema carpocapsae Identifies the X-Chromosome.</title>
        <authorList>
            <person name="Serra L."/>
            <person name="Macchietto M."/>
            <person name="Macias-Munoz A."/>
            <person name="McGill C.J."/>
            <person name="Rodriguez I.M."/>
            <person name="Rodriguez B."/>
            <person name="Murad R."/>
            <person name="Mortazavi A."/>
        </authorList>
    </citation>
    <scope>NUCLEOTIDE SEQUENCE [LARGE SCALE GENOMIC DNA]</scope>
    <source>
        <strain evidence="2 3">ALL</strain>
    </source>
</reference>
<name>A0A4U5LYP7_STECR</name>
<evidence type="ECO:0000256" key="1">
    <source>
        <dbReference type="SAM" id="MobiDB-lite"/>
    </source>
</evidence>
<dbReference type="EMBL" id="AZBU02000011">
    <property type="protein sequence ID" value="TKR61372.1"/>
    <property type="molecule type" value="Genomic_DNA"/>
</dbReference>
<feature type="compositionally biased region" description="Low complexity" evidence="1">
    <location>
        <begin position="28"/>
        <end position="43"/>
    </location>
</feature>
<reference evidence="2 3" key="1">
    <citation type="journal article" date="2015" name="Genome Biol.">
        <title>Comparative genomics of Steinernema reveals deeply conserved gene regulatory networks.</title>
        <authorList>
            <person name="Dillman A.R."/>
            <person name="Macchietto M."/>
            <person name="Porter C.F."/>
            <person name="Rogers A."/>
            <person name="Williams B."/>
            <person name="Antoshechkin I."/>
            <person name="Lee M.M."/>
            <person name="Goodwin Z."/>
            <person name="Lu X."/>
            <person name="Lewis E.E."/>
            <person name="Goodrich-Blair H."/>
            <person name="Stock S.P."/>
            <person name="Adams B.J."/>
            <person name="Sternberg P.W."/>
            <person name="Mortazavi A."/>
        </authorList>
    </citation>
    <scope>NUCLEOTIDE SEQUENCE [LARGE SCALE GENOMIC DNA]</scope>
    <source>
        <strain evidence="2 3">ALL</strain>
    </source>
</reference>
<sequence length="130" mass="14471">MGRVFKQTGPNRPIPDRSRAIPMKRQQRAPPQQRGPLVSAVSADARSVAADIATKFKRNIGLTRAPRKSDQLLQPNPVFEASASPVPIVAVVQTPRPRSLRSRVVKPVRNAFRRSSKSTTKSRAPFRKLR</sequence>
<proteinExistence type="predicted"/>
<gene>
    <name evidence="2" type="ORF">L596_028490</name>
</gene>
<dbReference type="Proteomes" id="UP000298663">
    <property type="component" value="Unassembled WGS sequence"/>
</dbReference>
<accession>A0A4U5LYP7</accession>
<keyword evidence="3" id="KW-1185">Reference proteome</keyword>
<comment type="caution">
    <text evidence="2">The sequence shown here is derived from an EMBL/GenBank/DDBJ whole genome shotgun (WGS) entry which is preliminary data.</text>
</comment>
<feature type="region of interest" description="Disordered" evidence="1">
    <location>
        <begin position="1"/>
        <end position="43"/>
    </location>
</feature>
<evidence type="ECO:0000313" key="3">
    <source>
        <dbReference type="Proteomes" id="UP000298663"/>
    </source>
</evidence>
<feature type="region of interest" description="Disordered" evidence="1">
    <location>
        <begin position="108"/>
        <end position="130"/>
    </location>
</feature>
<evidence type="ECO:0000313" key="2">
    <source>
        <dbReference type="EMBL" id="TKR61372.1"/>
    </source>
</evidence>
<organism evidence="2 3">
    <name type="scientific">Steinernema carpocapsae</name>
    <name type="common">Entomopathogenic nematode</name>
    <dbReference type="NCBI Taxonomy" id="34508"/>
    <lineage>
        <taxon>Eukaryota</taxon>
        <taxon>Metazoa</taxon>
        <taxon>Ecdysozoa</taxon>
        <taxon>Nematoda</taxon>
        <taxon>Chromadorea</taxon>
        <taxon>Rhabditida</taxon>
        <taxon>Tylenchina</taxon>
        <taxon>Panagrolaimomorpha</taxon>
        <taxon>Strongyloidoidea</taxon>
        <taxon>Steinernematidae</taxon>
        <taxon>Steinernema</taxon>
    </lineage>
</organism>
<protein>
    <submittedName>
        <fullName evidence="2">Uncharacterized protein</fullName>
    </submittedName>
</protein>
<dbReference type="AlphaFoldDB" id="A0A4U5LYP7"/>